<organism evidence="4 5">
    <name type="scientific">Actinoplanes teichomyceticus</name>
    <dbReference type="NCBI Taxonomy" id="1867"/>
    <lineage>
        <taxon>Bacteria</taxon>
        <taxon>Bacillati</taxon>
        <taxon>Actinomycetota</taxon>
        <taxon>Actinomycetes</taxon>
        <taxon>Micromonosporales</taxon>
        <taxon>Micromonosporaceae</taxon>
        <taxon>Actinoplanes</taxon>
    </lineage>
</organism>
<dbReference type="Proteomes" id="UP000320239">
    <property type="component" value="Unassembled WGS sequence"/>
</dbReference>
<gene>
    <name evidence="4" type="ORF">FHX34_101380</name>
</gene>
<dbReference type="AlphaFoldDB" id="A0A561WNH9"/>
<dbReference type="EMBL" id="VIWY01000001">
    <property type="protein sequence ID" value="TWG25414.1"/>
    <property type="molecule type" value="Genomic_DNA"/>
</dbReference>
<evidence type="ECO:0000256" key="1">
    <source>
        <dbReference type="SAM" id="MobiDB-lite"/>
    </source>
</evidence>
<dbReference type="Pfam" id="PF09423">
    <property type="entry name" value="PhoD"/>
    <property type="match status" value="1"/>
</dbReference>
<dbReference type="InterPro" id="IPR038607">
    <property type="entry name" value="PhoD-like_sf"/>
</dbReference>
<name>A0A561WNH9_ACTTI</name>
<dbReference type="InterPro" id="IPR018946">
    <property type="entry name" value="PhoD-like_MPP"/>
</dbReference>
<feature type="domain" description="PhoD-like phosphatase metallophosphatase" evidence="2">
    <location>
        <begin position="133"/>
        <end position="251"/>
    </location>
</feature>
<comment type="caution">
    <text evidence="4">The sequence shown here is derived from an EMBL/GenBank/DDBJ whole genome shotgun (WGS) entry which is preliminary data.</text>
</comment>
<dbReference type="PANTHER" id="PTHR37031:SF2">
    <property type="entry name" value="PHOD-LIKE PHOSPHATASE METALLOPHOSPHATASE DOMAIN-CONTAINING PROTEIN"/>
    <property type="match status" value="1"/>
</dbReference>
<evidence type="ECO:0000259" key="3">
    <source>
        <dbReference type="Pfam" id="PF25077"/>
    </source>
</evidence>
<dbReference type="PANTHER" id="PTHR37031">
    <property type="entry name" value="METALLOPHOSPHATASE BINDING DOMAIN PROTEIN"/>
    <property type="match status" value="1"/>
</dbReference>
<feature type="domain" description="DUF7800" evidence="3">
    <location>
        <begin position="3"/>
        <end position="91"/>
    </location>
</feature>
<dbReference type="SUPFAM" id="SSF56300">
    <property type="entry name" value="Metallo-dependent phosphatases"/>
    <property type="match status" value="1"/>
</dbReference>
<dbReference type="InterPro" id="IPR056702">
    <property type="entry name" value="DUF7800"/>
</dbReference>
<dbReference type="InterPro" id="IPR029052">
    <property type="entry name" value="Metallo-depent_PP-like"/>
</dbReference>
<proteinExistence type="predicted"/>
<dbReference type="OrthoDB" id="9795624at2"/>
<sequence length="575" mass="63544">MTAQLLIGPVLRRVVGDRATIWVETSAPARVRIEAGGGAAGSAATFCAYGHHYALVVVSGLAPHAAHAYRVYLDEEQVWPAAGSPYPPSVIRTRAADDADQPVSLLFGSCRRGTPQATGRHLPPDALDAYARRLMAEPEHRPDLLVLLGDQVYADETSHKVRRFLRRSRPAGQDGPADQVITFEEYTKLYLESWRDPEVRWLFSTVPSVMIFDDHELIDDWNTSASWRADMARQAWWSERIAGGLGSYWVYQHLGNLSPDELAADPLFRKVSEARDATDLLREFGRRVDQPEQAENTDRPYRWSFALDLGRTRLVVLDNRCNRVLTPGARAMLPPAEWEWFLDQAHGEYDHLVVGSSLPWLMPPAIHHLEAWNERVAESRRPRWAAFGEKLRRAFDLEHWAAFTRSFTALGELFRRLGEGGVAAPGHRVGAGGAYAAPASISVLSGDVHHSYVARADFGHAMATPVMQLTCSPIHNEVPLPLRPLMRVSWLPPVARVARGLARSAGVAKPAIRWKRLSGPYFGNAIGTLTLDGTTASARIEGTTGDGRLHEVAAADYRPVSRRGAGSSTAPDPVR</sequence>
<dbReference type="RefSeq" id="WP_122980940.1">
    <property type="nucleotide sequence ID" value="NZ_BOMX01000011.1"/>
</dbReference>
<dbReference type="Gene3D" id="3.60.21.70">
    <property type="entry name" value="PhoD-like phosphatase"/>
    <property type="match status" value="1"/>
</dbReference>
<reference evidence="4 5" key="1">
    <citation type="submission" date="2019-06" db="EMBL/GenBank/DDBJ databases">
        <title>Sequencing the genomes of 1000 actinobacteria strains.</title>
        <authorList>
            <person name="Klenk H.-P."/>
        </authorList>
    </citation>
    <scope>NUCLEOTIDE SEQUENCE [LARGE SCALE GENOMIC DNA]</scope>
    <source>
        <strain evidence="4 5">DSM 43866</strain>
    </source>
</reference>
<protein>
    <submittedName>
        <fullName evidence="4">PhoD-like phosphatase</fullName>
    </submittedName>
</protein>
<evidence type="ECO:0000259" key="2">
    <source>
        <dbReference type="Pfam" id="PF09423"/>
    </source>
</evidence>
<accession>A0A561WNH9</accession>
<feature type="region of interest" description="Disordered" evidence="1">
    <location>
        <begin position="556"/>
        <end position="575"/>
    </location>
</feature>
<evidence type="ECO:0000313" key="5">
    <source>
        <dbReference type="Proteomes" id="UP000320239"/>
    </source>
</evidence>
<feature type="compositionally biased region" description="Polar residues" evidence="1">
    <location>
        <begin position="566"/>
        <end position="575"/>
    </location>
</feature>
<keyword evidence="5" id="KW-1185">Reference proteome</keyword>
<evidence type="ECO:0000313" key="4">
    <source>
        <dbReference type="EMBL" id="TWG25414.1"/>
    </source>
</evidence>
<dbReference type="Pfam" id="PF25077">
    <property type="entry name" value="DUF7800"/>
    <property type="match status" value="1"/>
</dbReference>
<dbReference type="CDD" id="cd07389">
    <property type="entry name" value="MPP_PhoD"/>
    <property type="match status" value="1"/>
</dbReference>